<keyword evidence="7 8" id="KW-0472">Membrane</keyword>
<feature type="transmembrane region" description="Helical" evidence="8">
    <location>
        <begin position="127"/>
        <end position="156"/>
    </location>
</feature>
<feature type="transmembrane region" description="Helical" evidence="8">
    <location>
        <begin position="52"/>
        <end position="80"/>
    </location>
</feature>
<evidence type="ECO:0000256" key="3">
    <source>
        <dbReference type="ARBA" id="ARBA00022475"/>
    </source>
</evidence>
<evidence type="ECO:0000256" key="4">
    <source>
        <dbReference type="ARBA" id="ARBA00022692"/>
    </source>
</evidence>
<dbReference type="InterPro" id="IPR017225">
    <property type="entry name" value="Cell_shape_determin_MreD_prd"/>
</dbReference>
<comment type="caution">
    <text evidence="9">The sequence shown here is derived from an EMBL/GenBank/DDBJ whole genome shotgun (WGS) entry which is preliminary data.</text>
</comment>
<evidence type="ECO:0000313" key="9">
    <source>
        <dbReference type="EMBL" id="MCP1101694.1"/>
    </source>
</evidence>
<evidence type="ECO:0000256" key="5">
    <source>
        <dbReference type="ARBA" id="ARBA00022960"/>
    </source>
</evidence>
<dbReference type="EMBL" id="JAMZFW010000004">
    <property type="protein sequence ID" value="MCP1101694.1"/>
    <property type="molecule type" value="Genomic_DNA"/>
</dbReference>
<gene>
    <name evidence="9" type="primary">mreD</name>
    <name evidence="9" type="ORF">NK125_04600</name>
</gene>
<feature type="transmembrane region" description="Helical" evidence="8">
    <location>
        <begin position="100"/>
        <end position="121"/>
    </location>
</feature>
<dbReference type="NCBIfam" id="TIGR03426">
    <property type="entry name" value="shape_MreD"/>
    <property type="match status" value="1"/>
</dbReference>
<comment type="subcellular location">
    <subcellularLocation>
        <location evidence="1">Cell membrane</location>
        <topology evidence="1">Multi-pass membrane protein</topology>
    </subcellularLocation>
</comment>
<dbReference type="RefSeq" id="WP_262065477.1">
    <property type="nucleotide sequence ID" value="NZ_JAMXOD010000004.1"/>
</dbReference>
<sequence length="172" mass="19500">MKRKIITGIIIVLCFLLQTTVFDALSFSHIKPNLLIIVTASFGFMRGKKSGMFVGFICGLLSDMAFGNILGFDGIIFTLIGYGNGFFHRIFFDDDIKLPLALIGISDFLYGVVVYLTAFLLQGDFRFPYYLLHVILPELVYTIVITLVLYQIILYINKKLTKEEQRSASKFV</sequence>
<evidence type="ECO:0000256" key="7">
    <source>
        <dbReference type="ARBA" id="ARBA00023136"/>
    </source>
</evidence>
<keyword evidence="6 8" id="KW-1133">Transmembrane helix</keyword>
<organism evidence="9 10">
    <name type="scientific">Aequitasia blattaphilus</name>
    <dbReference type="NCBI Taxonomy" id="2949332"/>
    <lineage>
        <taxon>Bacteria</taxon>
        <taxon>Bacillati</taxon>
        <taxon>Bacillota</taxon>
        <taxon>Clostridia</taxon>
        <taxon>Lachnospirales</taxon>
        <taxon>Lachnospiraceae</taxon>
        <taxon>Aequitasia</taxon>
    </lineage>
</organism>
<dbReference type="PIRSF" id="PIRSF037497">
    <property type="entry name" value="MreD_Clostridium/Treponema_prd"/>
    <property type="match status" value="1"/>
</dbReference>
<evidence type="ECO:0000256" key="2">
    <source>
        <dbReference type="ARBA" id="ARBA00007776"/>
    </source>
</evidence>
<comment type="similarity">
    <text evidence="2">Belongs to the MreD family.</text>
</comment>
<proteinExistence type="inferred from homology"/>
<evidence type="ECO:0000313" key="10">
    <source>
        <dbReference type="Proteomes" id="UP001523566"/>
    </source>
</evidence>
<keyword evidence="3" id="KW-1003">Cell membrane</keyword>
<keyword evidence="10" id="KW-1185">Reference proteome</keyword>
<dbReference type="InterPro" id="IPR007227">
    <property type="entry name" value="Cell_shape_determining_MreD"/>
</dbReference>
<evidence type="ECO:0000256" key="8">
    <source>
        <dbReference type="SAM" id="Phobius"/>
    </source>
</evidence>
<evidence type="ECO:0000256" key="6">
    <source>
        <dbReference type="ARBA" id="ARBA00022989"/>
    </source>
</evidence>
<keyword evidence="5" id="KW-0133">Cell shape</keyword>
<dbReference type="Pfam" id="PF04093">
    <property type="entry name" value="MreD"/>
    <property type="match status" value="1"/>
</dbReference>
<dbReference type="Proteomes" id="UP001523566">
    <property type="component" value="Unassembled WGS sequence"/>
</dbReference>
<name>A0ABT1E7U5_9FIRM</name>
<accession>A0ABT1E7U5</accession>
<protein>
    <submittedName>
        <fullName evidence="9">Rod shape-determining protein MreD</fullName>
    </submittedName>
</protein>
<reference evidence="9 10" key="1">
    <citation type="journal article" date="2022" name="Genome Biol. Evol.">
        <title>Host diet, physiology and behaviors set the stage for Lachnospiraceae cladogenesis.</title>
        <authorList>
            <person name="Vera-Ponce De Leon A."/>
            <person name="Schneider M."/>
            <person name="Jahnes B.C."/>
            <person name="Sadowski V."/>
            <person name="Camuy-Velez L.A."/>
            <person name="Duan J."/>
            <person name="Sabree Z.L."/>
        </authorList>
    </citation>
    <scope>NUCLEOTIDE SEQUENCE [LARGE SCALE GENOMIC DNA]</scope>
    <source>
        <strain evidence="9 10">PAL113</strain>
    </source>
</reference>
<keyword evidence="4 8" id="KW-0812">Transmembrane</keyword>
<evidence type="ECO:0000256" key="1">
    <source>
        <dbReference type="ARBA" id="ARBA00004651"/>
    </source>
</evidence>
<dbReference type="Gene3D" id="1.10.1760.20">
    <property type="match status" value="1"/>
</dbReference>